<dbReference type="RefSeq" id="WP_176239389.1">
    <property type="nucleotide sequence ID" value="NZ_AP024412.1"/>
</dbReference>
<name>A0A7U9XWT7_9MOLU</name>
<proteinExistence type="predicted"/>
<dbReference type="EMBL" id="AP024412">
    <property type="protein sequence ID" value="BCR36744.1"/>
    <property type="molecule type" value="Genomic_DNA"/>
</dbReference>
<protein>
    <recommendedName>
        <fullName evidence="3">Lipoprotein</fullName>
    </recommendedName>
</protein>
<keyword evidence="2" id="KW-1185">Reference proteome</keyword>
<evidence type="ECO:0000313" key="2">
    <source>
        <dbReference type="Proteomes" id="UP000620133"/>
    </source>
</evidence>
<sequence>MKKTFLFLLTLVLVSILLSCDSNFFNVVPVKHEYDSIDDFIVGLSHIEFKNEVPSKFYFCIMELDSQFEYSYYIESITTTRNSEVSTPEYPKMSTRGFNIGITIYIEDVTHIIELREFSEESVQNIVIEDHDLSYFISNGASVDLLEMMVGHVESVELIEISNL</sequence>
<evidence type="ECO:0008006" key="3">
    <source>
        <dbReference type="Google" id="ProtNLM"/>
    </source>
</evidence>
<dbReference type="AlphaFoldDB" id="A0A7U9XWT7"/>
<dbReference type="Proteomes" id="UP000620133">
    <property type="component" value="Chromosome"/>
</dbReference>
<dbReference type="PROSITE" id="PS51257">
    <property type="entry name" value="PROKAR_LIPOPROTEIN"/>
    <property type="match status" value="1"/>
</dbReference>
<organism evidence="1 2">
    <name type="scientific">Mariniplasma anaerobium</name>
    <dbReference type="NCBI Taxonomy" id="2735436"/>
    <lineage>
        <taxon>Bacteria</taxon>
        <taxon>Bacillati</taxon>
        <taxon>Mycoplasmatota</taxon>
        <taxon>Mollicutes</taxon>
        <taxon>Acholeplasmatales</taxon>
        <taxon>Acholeplasmataceae</taxon>
        <taxon>Mariniplasma</taxon>
    </lineage>
</organism>
<gene>
    <name evidence="1" type="ORF">MPAN_016370</name>
</gene>
<reference evidence="1" key="1">
    <citation type="submission" date="2021-01" db="EMBL/GenBank/DDBJ databases">
        <title>Draft genome sequence of Acholeplasmataceae bacterium strain Mahy22.</title>
        <authorList>
            <person name="Watanabe M."/>
            <person name="Kojima H."/>
            <person name="Fukui M."/>
        </authorList>
    </citation>
    <scope>NUCLEOTIDE SEQUENCE</scope>
    <source>
        <strain evidence="1">Mahy22</strain>
    </source>
</reference>
<evidence type="ECO:0000313" key="1">
    <source>
        <dbReference type="EMBL" id="BCR36744.1"/>
    </source>
</evidence>
<accession>A0A7U9XWT7</accession>
<dbReference type="KEGG" id="manr:MPAN_016370"/>